<protein>
    <recommendedName>
        <fullName evidence="5">Transmembrane protein 135 N-terminal domain-containing protein</fullName>
    </recommendedName>
</protein>
<dbReference type="AlphaFoldDB" id="A0A316YXZ5"/>
<organism evidence="3 4">
    <name type="scientific">Acaromyces ingoldii</name>
    <dbReference type="NCBI Taxonomy" id="215250"/>
    <lineage>
        <taxon>Eukaryota</taxon>
        <taxon>Fungi</taxon>
        <taxon>Dikarya</taxon>
        <taxon>Basidiomycota</taxon>
        <taxon>Ustilaginomycotina</taxon>
        <taxon>Exobasidiomycetes</taxon>
        <taxon>Exobasidiales</taxon>
        <taxon>Cryptobasidiaceae</taxon>
        <taxon>Acaromyces</taxon>
    </lineage>
</organism>
<sequence>MVISNETLPSQPGRFPLISPVTATKGEEDDFAPILRLPPTPPLSDHGSSARELGHPRRRSWWGGGENEDMPNIAESIRRLQKQVRTVKRKIWRPTDEEARRPDDWERLAIHVIRSGLRGFNFTYTLNGTTSLALALVAAFRKRRLVLMAIVKSAFGPKNIRLSLVFGVWVALYKAVLHSLRLVTPISTNHDADHSGTSTPLYEKESLEDKAALRDTARWKRDPKSRIWHAYLAGAISGAAILVERNPAERVGLAQQLFVRGLEGTYNLAHDRGLVNIPLGSTLVFGLACGQIMYAYLNQPETLPHGYYTWIKGAAQQTPTMLKVHRAVQNGQRVAVEDLLEMFPNKTIPEPAANGRYPAVAANGNNLKGITGSNVAKIVTYLESAKRGDRLAYVPSAIAQPWEDRPWLSPVSRFLSVSWRILPVYATLYFVPAIFLRMRSFRRSPLKVAARSLVGSLRSSSFLGFYVAIWHSLYTVLQSFRSRIDSASIKLPDWLRVLAMSTTPQWAFGFATCLSLLVEHSRRRTELAMYVLSKGMESAWSVARKRKWIPLVPGGDVLLTGTALSLLMGTYSQNPKHLSGFVRRVLYQLVGSH</sequence>
<evidence type="ECO:0000313" key="3">
    <source>
        <dbReference type="EMBL" id="PWN93926.1"/>
    </source>
</evidence>
<evidence type="ECO:0008006" key="5">
    <source>
        <dbReference type="Google" id="ProtNLM"/>
    </source>
</evidence>
<proteinExistence type="predicted"/>
<keyword evidence="2" id="KW-0812">Transmembrane</keyword>
<dbReference type="PANTHER" id="PTHR12459:SF6">
    <property type="entry name" value="GB|AAD46013.1"/>
    <property type="match status" value="1"/>
</dbReference>
<dbReference type="EMBL" id="KZ819634">
    <property type="protein sequence ID" value="PWN93926.1"/>
    <property type="molecule type" value="Genomic_DNA"/>
</dbReference>
<evidence type="ECO:0000313" key="4">
    <source>
        <dbReference type="Proteomes" id="UP000245768"/>
    </source>
</evidence>
<reference evidence="3 4" key="1">
    <citation type="journal article" date="2018" name="Mol. Biol. Evol.">
        <title>Broad Genomic Sampling Reveals a Smut Pathogenic Ancestry of the Fungal Clade Ustilaginomycotina.</title>
        <authorList>
            <person name="Kijpornyongpan T."/>
            <person name="Mondo S.J."/>
            <person name="Barry K."/>
            <person name="Sandor L."/>
            <person name="Lee J."/>
            <person name="Lipzen A."/>
            <person name="Pangilinan J."/>
            <person name="LaButti K."/>
            <person name="Hainaut M."/>
            <person name="Henrissat B."/>
            <person name="Grigoriev I.V."/>
            <person name="Spatafora J.W."/>
            <person name="Aime M.C."/>
        </authorList>
    </citation>
    <scope>NUCLEOTIDE SEQUENCE [LARGE SCALE GENOMIC DNA]</scope>
    <source>
        <strain evidence="3 4">MCA 4198</strain>
    </source>
</reference>
<name>A0A316YXZ5_9BASI</name>
<keyword evidence="2" id="KW-1133">Transmembrane helix</keyword>
<evidence type="ECO:0000256" key="2">
    <source>
        <dbReference type="SAM" id="Phobius"/>
    </source>
</evidence>
<accession>A0A316YXZ5</accession>
<feature type="transmembrane region" description="Helical" evidence="2">
    <location>
        <begin position="497"/>
        <end position="518"/>
    </location>
</feature>
<dbReference type="PANTHER" id="PTHR12459">
    <property type="entry name" value="TRANSMEMBRANE PROTEIN 135-RELATED"/>
    <property type="match status" value="1"/>
</dbReference>
<gene>
    <name evidence="3" type="ORF">FA10DRAFT_248379</name>
</gene>
<feature type="transmembrane region" description="Helical" evidence="2">
    <location>
        <begin position="417"/>
        <end position="436"/>
    </location>
</feature>
<dbReference type="GeneID" id="37041403"/>
<keyword evidence="4" id="KW-1185">Reference proteome</keyword>
<feature type="transmembrane region" description="Helical" evidence="2">
    <location>
        <begin position="457"/>
        <end position="477"/>
    </location>
</feature>
<feature type="region of interest" description="Disordered" evidence="1">
    <location>
        <begin position="37"/>
        <end position="65"/>
    </location>
</feature>
<dbReference type="InParanoid" id="A0A316YXZ5"/>
<dbReference type="RefSeq" id="XP_025381124.1">
    <property type="nucleotide sequence ID" value="XM_025519487.1"/>
</dbReference>
<keyword evidence="2" id="KW-0472">Membrane</keyword>
<dbReference type="InterPro" id="IPR026749">
    <property type="entry name" value="Tmem135"/>
</dbReference>
<evidence type="ECO:0000256" key="1">
    <source>
        <dbReference type="SAM" id="MobiDB-lite"/>
    </source>
</evidence>
<dbReference type="OrthoDB" id="291792at2759"/>
<dbReference type="Proteomes" id="UP000245768">
    <property type="component" value="Unassembled WGS sequence"/>
</dbReference>